<protein>
    <submittedName>
        <fullName evidence="1">Uncharacterized protein</fullName>
    </submittedName>
</protein>
<comment type="caution">
    <text evidence="1">The sequence shown here is derived from an EMBL/GenBank/DDBJ whole genome shotgun (WGS) entry which is preliminary data.</text>
</comment>
<accession>A0A4Y7RPE2</accession>
<sequence>MKLYIKNQLLSTIEFCCGQKEYKLEPEQEITIEAQDEDYLYFDTLKGRCPIGFPCKMMKKQDIKKGG</sequence>
<name>A0A4Y7RPE2_9FIRM</name>
<evidence type="ECO:0000313" key="2">
    <source>
        <dbReference type="Proteomes" id="UP000297597"/>
    </source>
</evidence>
<dbReference type="RefSeq" id="WP_134214065.1">
    <property type="nucleotide sequence ID" value="NZ_QFFZ01000023.1"/>
</dbReference>
<dbReference type="OrthoDB" id="9970690at2"/>
<proteinExistence type="predicted"/>
<evidence type="ECO:0000313" key="1">
    <source>
        <dbReference type="EMBL" id="TEB10656.1"/>
    </source>
</evidence>
<dbReference type="Proteomes" id="UP000297597">
    <property type="component" value="Unassembled WGS sequence"/>
</dbReference>
<dbReference type="EMBL" id="QFFZ01000023">
    <property type="protein sequence ID" value="TEB10656.1"/>
    <property type="molecule type" value="Genomic_DNA"/>
</dbReference>
<organism evidence="1 2">
    <name type="scientific">Pelotomaculum propionicicum</name>
    <dbReference type="NCBI Taxonomy" id="258475"/>
    <lineage>
        <taxon>Bacteria</taxon>
        <taxon>Bacillati</taxon>
        <taxon>Bacillota</taxon>
        <taxon>Clostridia</taxon>
        <taxon>Eubacteriales</taxon>
        <taxon>Desulfotomaculaceae</taxon>
        <taxon>Pelotomaculum</taxon>
    </lineage>
</organism>
<reference evidence="1 2" key="1">
    <citation type="journal article" date="2018" name="Environ. Microbiol.">
        <title>Novel energy conservation strategies and behaviour of Pelotomaculum schinkii driving syntrophic propionate catabolism.</title>
        <authorList>
            <person name="Hidalgo-Ahumada C.A.P."/>
            <person name="Nobu M.K."/>
            <person name="Narihiro T."/>
            <person name="Tamaki H."/>
            <person name="Liu W.T."/>
            <person name="Kamagata Y."/>
            <person name="Stams A.J.M."/>
            <person name="Imachi H."/>
            <person name="Sousa D.Z."/>
        </authorList>
    </citation>
    <scope>NUCLEOTIDE SEQUENCE [LARGE SCALE GENOMIC DNA]</scope>
    <source>
        <strain evidence="1 2">MGP</strain>
    </source>
</reference>
<gene>
    <name evidence="1" type="ORF">Pmgp_02236</name>
</gene>
<keyword evidence="2" id="KW-1185">Reference proteome</keyword>
<dbReference type="AlphaFoldDB" id="A0A4Y7RPE2"/>